<evidence type="ECO:0000313" key="3">
    <source>
        <dbReference type="Proteomes" id="UP000288725"/>
    </source>
</evidence>
<feature type="region of interest" description="Disordered" evidence="1">
    <location>
        <begin position="95"/>
        <end position="121"/>
    </location>
</feature>
<gene>
    <name evidence="2" type="ORF">VDGE_30792</name>
</gene>
<evidence type="ECO:0000313" key="2">
    <source>
        <dbReference type="EMBL" id="RXG41461.1"/>
    </source>
</evidence>
<dbReference type="EMBL" id="RSDZ01000212">
    <property type="protein sequence ID" value="RXG41461.1"/>
    <property type="molecule type" value="Genomic_DNA"/>
</dbReference>
<name>A0A444RJT0_VERDA</name>
<protein>
    <submittedName>
        <fullName evidence="2">Uncharacterized protein</fullName>
    </submittedName>
</protein>
<accession>A0A444RJT0</accession>
<proteinExistence type="predicted"/>
<organism evidence="2 3">
    <name type="scientific">Verticillium dahliae</name>
    <name type="common">Verticillium wilt</name>
    <dbReference type="NCBI Taxonomy" id="27337"/>
    <lineage>
        <taxon>Eukaryota</taxon>
        <taxon>Fungi</taxon>
        <taxon>Dikarya</taxon>
        <taxon>Ascomycota</taxon>
        <taxon>Pezizomycotina</taxon>
        <taxon>Sordariomycetes</taxon>
        <taxon>Hypocreomycetidae</taxon>
        <taxon>Glomerellales</taxon>
        <taxon>Plectosphaerellaceae</taxon>
        <taxon>Verticillium</taxon>
    </lineage>
</organism>
<reference evidence="2 3" key="1">
    <citation type="submission" date="2018-12" db="EMBL/GenBank/DDBJ databases">
        <title>Genome of Verticillium dahliae isolate Getta Getta.</title>
        <authorList>
            <person name="Gardiner D.M."/>
        </authorList>
    </citation>
    <scope>NUCLEOTIDE SEQUENCE [LARGE SCALE GENOMIC DNA]</scope>
    <source>
        <strain evidence="2 3">Getta Getta</strain>
    </source>
</reference>
<dbReference type="Proteomes" id="UP000288725">
    <property type="component" value="Unassembled WGS sequence"/>
</dbReference>
<dbReference type="AlphaFoldDB" id="A0A444RJT0"/>
<sequence length="121" mass="13032">MPTTHDKQTGDGVTGSVKETRKTAREVGRPAGTQGDAAKPGTKPAVSRCPLPICPLYRETGIDCPDLACMLCWIKRDHPSGILFPSHALFILPRDRTAAPPTPNTNDYPDLDDSLSPGDQH</sequence>
<evidence type="ECO:0000256" key="1">
    <source>
        <dbReference type="SAM" id="MobiDB-lite"/>
    </source>
</evidence>
<feature type="region of interest" description="Disordered" evidence="1">
    <location>
        <begin position="1"/>
        <end position="47"/>
    </location>
</feature>
<feature type="compositionally biased region" description="Basic and acidic residues" evidence="1">
    <location>
        <begin position="18"/>
        <end position="28"/>
    </location>
</feature>
<comment type="caution">
    <text evidence="2">The sequence shown here is derived from an EMBL/GenBank/DDBJ whole genome shotgun (WGS) entry which is preliminary data.</text>
</comment>